<keyword evidence="2" id="KW-1185">Reference proteome</keyword>
<reference evidence="2" key="1">
    <citation type="submission" date="2016-05" db="EMBL/GenBank/DDBJ databases">
        <title>Comparative genomics of biotechnologically important yeasts.</title>
        <authorList>
            <consortium name="DOE Joint Genome Institute"/>
            <person name="Riley R."/>
            <person name="Haridas S."/>
            <person name="Wolfe K.H."/>
            <person name="Lopes M.R."/>
            <person name="Hittinger C.T."/>
            <person name="Goker M."/>
            <person name="Salamov A."/>
            <person name="Wisecaver J."/>
            <person name="Long T.M."/>
            <person name="Aerts A.L."/>
            <person name="Barry K."/>
            <person name="Choi C."/>
            <person name="Clum A."/>
            <person name="Coughlan A.Y."/>
            <person name="Deshpande S."/>
            <person name="Douglass A.P."/>
            <person name="Hanson S.J."/>
            <person name="Klenk H.-P."/>
            <person name="Labutti K."/>
            <person name="Lapidus A."/>
            <person name="Lindquist E."/>
            <person name="Lipzen A."/>
            <person name="Meier-Kolthoff J.P."/>
            <person name="Ohm R.A."/>
            <person name="Otillar R.P."/>
            <person name="Pangilinan J."/>
            <person name="Peng Y."/>
            <person name="Rokas A."/>
            <person name="Rosa C.A."/>
            <person name="Scheuner C."/>
            <person name="Sibirny A.A."/>
            <person name="Slot J.C."/>
            <person name="Stielow J.B."/>
            <person name="Sun H."/>
            <person name="Kurtzman C.P."/>
            <person name="Blackwell M."/>
            <person name="Grigoriev I.V."/>
            <person name="Jeffries T.W."/>
        </authorList>
    </citation>
    <scope>NUCLEOTIDE SEQUENCE [LARGE SCALE GENOMIC DNA]</scope>
    <source>
        <strain evidence="2">NRRL Y-12698</strain>
    </source>
</reference>
<protein>
    <submittedName>
        <fullName evidence="1">Uncharacterized protein</fullName>
    </submittedName>
</protein>
<name>A0A1E3QZI8_9ASCO</name>
<dbReference type="Proteomes" id="UP000094336">
    <property type="component" value="Unassembled WGS sequence"/>
</dbReference>
<organism evidence="1 2">
    <name type="scientific">Babjeviella inositovora NRRL Y-12698</name>
    <dbReference type="NCBI Taxonomy" id="984486"/>
    <lineage>
        <taxon>Eukaryota</taxon>
        <taxon>Fungi</taxon>
        <taxon>Dikarya</taxon>
        <taxon>Ascomycota</taxon>
        <taxon>Saccharomycotina</taxon>
        <taxon>Pichiomycetes</taxon>
        <taxon>Serinales incertae sedis</taxon>
        <taxon>Babjeviella</taxon>
    </lineage>
</organism>
<dbReference type="AlphaFoldDB" id="A0A1E3QZI8"/>
<proteinExistence type="predicted"/>
<evidence type="ECO:0000313" key="1">
    <source>
        <dbReference type="EMBL" id="ODQ83031.1"/>
    </source>
</evidence>
<gene>
    <name evidence="1" type="ORF">BABINDRAFT_79846</name>
</gene>
<dbReference type="RefSeq" id="XP_018988359.1">
    <property type="nucleotide sequence ID" value="XM_019132714.1"/>
</dbReference>
<dbReference type="GeneID" id="30150567"/>
<evidence type="ECO:0000313" key="2">
    <source>
        <dbReference type="Proteomes" id="UP000094336"/>
    </source>
</evidence>
<sequence length="82" mass="9329">MKFSIQASSANLPNWDLKGALDVAGSHKGVFPPLFSAFRNRPWEKNADNPYGFIYISLFQLCQCKEAKAVHRHLCQEHTHLT</sequence>
<accession>A0A1E3QZI8</accession>
<dbReference type="EMBL" id="KV454426">
    <property type="protein sequence ID" value="ODQ83031.1"/>
    <property type="molecule type" value="Genomic_DNA"/>
</dbReference>